<evidence type="ECO:0000313" key="1">
    <source>
        <dbReference type="EMBL" id="QIL48145.1"/>
    </source>
</evidence>
<dbReference type="EMBL" id="CP049887">
    <property type="protein sequence ID" value="QIL48145.1"/>
    <property type="molecule type" value="Genomic_DNA"/>
</dbReference>
<sequence length="128" mass="14461">MKKTSNPFTIHPPVGPYVHQVINSGYQPKWLTLSGQIGMTKEGDIPSEVSKQFELALKNIKSNLLMAEMDVKNLVKLTIYLVEEIDLEERTKALKEFLKEEETAMTLLYVKGLANPKLKVEIDVVACK</sequence>
<dbReference type="AlphaFoldDB" id="A0A6G8AT83"/>
<name>A0A6G8AT83_9ENTE</name>
<dbReference type="PANTHER" id="PTHR43857:SF1">
    <property type="entry name" value="YJGH FAMILY PROTEIN"/>
    <property type="match status" value="1"/>
</dbReference>
<dbReference type="SUPFAM" id="SSF55298">
    <property type="entry name" value="YjgF-like"/>
    <property type="match status" value="1"/>
</dbReference>
<dbReference type="InterPro" id="IPR006175">
    <property type="entry name" value="YjgF/YER057c/UK114"/>
</dbReference>
<dbReference type="InterPro" id="IPR035959">
    <property type="entry name" value="RutC-like_sf"/>
</dbReference>
<accession>A0A6G8AT83</accession>
<dbReference type="PANTHER" id="PTHR43857">
    <property type="entry name" value="BLR7761 PROTEIN"/>
    <property type="match status" value="1"/>
</dbReference>
<dbReference type="RefSeq" id="WP_166034293.1">
    <property type="nucleotide sequence ID" value="NZ_CP049887.1"/>
</dbReference>
<keyword evidence="2" id="KW-1185">Reference proteome</keyword>
<protein>
    <submittedName>
        <fullName evidence="1">RidA family protein</fullName>
    </submittedName>
</protein>
<dbReference type="Pfam" id="PF01042">
    <property type="entry name" value="Ribonuc_L-PSP"/>
    <property type="match status" value="1"/>
</dbReference>
<evidence type="ECO:0000313" key="2">
    <source>
        <dbReference type="Proteomes" id="UP000501747"/>
    </source>
</evidence>
<gene>
    <name evidence="1" type="ORF">G7082_06405</name>
</gene>
<dbReference type="KEGG" id="vhy:G7082_06405"/>
<proteinExistence type="predicted"/>
<organism evidence="1 2">
    <name type="scientific">Vagococcus hydrophili</name>
    <dbReference type="NCBI Taxonomy" id="2714947"/>
    <lineage>
        <taxon>Bacteria</taxon>
        <taxon>Bacillati</taxon>
        <taxon>Bacillota</taxon>
        <taxon>Bacilli</taxon>
        <taxon>Lactobacillales</taxon>
        <taxon>Enterococcaceae</taxon>
        <taxon>Vagococcus</taxon>
    </lineage>
</organism>
<dbReference type="Gene3D" id="3.30.1330.40">
    <property type="entry name" value="RutC-like"/>
    <property type="match status" value="1"/>
</dbReference>
<reference evidence="1 2" key="1">
    <citation type="submission" date="2020-03" db="EMBL/GenBank/DDBJ databases">
        <title>Vagococcus sp. nov., isolated from beetles.</title>
        <authorList>
            <person name="Hyun D.-W."/>
            <person name="Bae J.-W."/>
        </authorList>
    </citation>
    <scope>NUCLEOTIDE SEQUENCE [LARGE SCALE GENOMIC DNA]</scope>
    <source>
        <strain evidence="1 2">HDW17B</strain>
    </source>
</reference>
<dbReference type="Proteomes" id="UP000501747">
    <property type="component" value="Chromosome"/>
</dbReference>
<dbReference type="CDD" id="cd00448">
    <property type="entry name" value="YjgF_YER057c_UK114_family"/>
    <property type="match status" value="1"/>
</dbReference>